<dbReference type="InterPro" id="IPR003111">
    <property type="entry name" value="Lon_prtase_N"/>
</dbReference>
<dbReference type="EMBL" id="MTSU01000043">
    <property type="protein sequence ID" value="ONF90275.1"/>
    <property type="molecule type" value="Genomic_DNA"/>
</dbReference>
<comment type="caution">
    <text evidence="2">The sequence shown here is derived from an EMBL/GenBank/DDBJ whole genome shotgun (WGS) entry which is preliminary data.</text>
</comment>
<organism evidence="2 3">
    <name type="scientific">Leptospira santarosai</name>
    <dbReference type="NCBI Taxonomy" id="28183"/>
    <lineage>
        <taxon>Bacteria</taxon>
        <taxon>Pseudomonadati</taxon>
        <taxon>Spirochaetota</taxon>
        <taxon>Spirochaetia</taxon>
        <taxon>Leptospirales</taxon>
        <taxon>Leptospiraceae</taxon>
        <taxon>Leptospira</taxon>
    </lineage>
</organism>
<reference evidence="2 3" key="1">
    <citation type="submission" date="2017-01" db="EMBL/GenBank/DDBJ databases">
        <title>Comparative genomic analysis of Brazilian Leptospira santarosai.</title>
        <authorList>
            <person name="Moreno L.Z."/>
            <person name="Miraglia F."/>
            <person name="Kremer F.S."/>
            <person name="Eslabao M.R."/>
            <person name="Lilenbaum W."/>
            <person name="Dellagostin O.A."/>
            <person name="Moreno A.M."/>
        </authorList>
    </citation>
    <scope>NUCLEOTIDE SEQUENCE [LARGE SCALE GENOMIC DNA]</scope>
    <source>
        <strain evidence="2 3">M52/8-19</strain>
    </source>
</reference>
<feature type="domain" description="Lon N-terminal" evidence="1">
    <location>
        <begin position="23"/>
        <end position="61"/>
    </location>
</feature>
<dbReference type="InterPro" id="IPR046336">
    <property type="entry name" value="Lon_prtase_N_sf"/>
</dbReference>
<dbReference type="Gene3D" id="2.30.130.40">
    <property type="entry name" value="LON domain-like"/>
    <property type="match status" value="1"/>
</dbReference>
<gene>
    <name evidence="2" type="ORF">BWD14_19625</name>
</gene>
<accession>A0AB73MD85</accession>
<dbReference type="InterPro" id="IPR015947">
    <property type="entry name" value="PUA-like_sf"/>
</dbReference>
<dbReference type="Pfam" id="PF02190">
    <property type="entry name" value="LON_substr_bdg"/>
    <property type="match status" value="1"/>
</dbReference>
<evidence type="ECO:0000313" key="3">
    <source>
        <dbReference type="Proteomes" id="UP000189337"/>
    </source>
</evidence>
<evidence type="ECO:0000313" key="2">
    <source>
        <dbReference type="EMBL" id="ONF90275.1"/>
    </source>
</evidence>
<evidence type="ECO:0000259" key="1">
    <source>
        <dbReference type="Pfam" id="PF02190"/>
    </source>
</evidence>
<feature type="non-terminal residue" evidence="2">
    <location>
        <position position="64"/>
    </location>
</feature>
<sequence>MERLNSLRSPINPLKAPKNLLKSENIHQFGVVAKILKKVHLPDDAVNILINTIRRFKIDSYTSK</sequence>
<proteinExistence type="predicted"/>
<name>A0AB73MD85_9LEPT</name>
<dbReference type="Proteomes" id="UP000189337">
    <property type="component" value="Unassembled WGS sequence"/>
</dbReference>
<dbReference type="AlphaFoldDB" id="A0AB73MD85"/>
<protein>
    <recommendedName>
        <fullName evidence="1">Lon N-terminal domain-containing protein</fullName>
    </recommendedName>
</protein>
<dbReference type="SUPFAM" id="SSF88697">
    <property type="entry name" value="PUA domain-like"/>
    <property type="match status" value="1"/>
</dbReference>